<dbReference type="EMBL" id="JARKHS020003873">
    <property type="protein sequence ID" value="KAK8785141.1"/>
    <property type="molecule type" value="Genomic_DNA"/>
</dbReference>
<feature type="region of interest" description="Disordered" evidence="1">
    <location>
        <begin position="1"/>
        <end position="22"/>
    </location>
</feature>
<evidence type="ECO:0000313" key="3">
    <source>
        <dbReference type="Proteomes" id="UP001321473"/>
    </source>
</evidence>
<keyword evidence="3" id="KW-1185">Reference proteome</keyword>
<evidence type="ECO:0000256" key="1">
    <source>
        <dbReference type="SAM" id="MobiDB-lite"/>
    </source>
</evidence>
<gene>
    <name evidence="2" type="ORF">V5799_008492</name>
</gene>
<organism evidence="2 3">
    <name type="scientific">Amblyomma americanum</name>
    <name type="common">Lone star tick</name>
    <dbReference type="NCBI Taxonomy" id="6943"/>
    <lineage>
        <taxon>Eukaryota</taxon>
        <taxon>Metazoa</taxon>
        <taxon>Ecdysozoa</taxon>
        <taxon>Arthropoda</taxon>
        <taxon>Chelicerata</taxon>
        <taxon>Arachnida</taxon>
        <taxon>Acari</taxon>
        <taxon>Parasitiformes</taxon>
        <taxon>Ixodida</taxon>
        <taxon>Ixodoidea</taxon>
        <taxon>Ixodidae</taxon>
        <taxon>Amblyomminae</taxon>
        <taxon>Amblyomma</taxon>
    </lineage>
</organism>
<evidence type="ECO:0000313" key="2">
    <source>
        <dbReference type="EMBL" id="KAK8785141.1"/>
    </source>
</evidence>
<reference evidence="2 3" key="1">
    <citation type="journal article" date="2023" name="Arcadia Sci">
        <title>De novo assembly of a long-read Amblyomma americanum tick genome.</title>
        <authorList>
            <person name="Chou S."/>
            <person name="Poskanzer K.E."/>
            <person name="Rollins M."/>
            <person name="Thuy-Boun P.S."/>
        </authorList>
    </citation>
    <scope>NUCLEOTIDE SEQUENCE [LARGE SCALE GENOMIC DNA]</scope>
    <source>
        <strain evidence="2">F_SG_1</strain>
        <tissue evidence="2">Salivary glands</tissue>
    </source>
</reference>
<sequence>MLSNTEKKSGRQNAAASGKEEKTKLLKTQKEAVYIFERLARAQERLVLLKAWKYGVKFIDSGVKKE</sequence>
<protein>
    <submittedName>
        <fullName evidence="2">Uncharacterized protein</fullName>
    </submittedName>
</protein>
<name>A0AAQ4FEK7_AMBAM</name>
<proteinExistence type="predicted"/>
<accession>A0AAQ4FEK7</accession>
<comment type="caution">
    <text evidence="2">The sequence shown here is derived from an EMBL/GenBank/DDBJ whole genome shotgun (WGS) entry which is preliminary data.</text>
</comment>
<dbReference type="Proteomes" id="UP001321473">
    <property type="component" value="Unassembled WGS sequence"/>
</dbReference>
<dbReference type="AlphaFoldDB" id="A0AAQ4FEK7"/>